<dbReference type="AlphaFoldDB" id="A0A6J7IY00"/>
<dbReference type="EMBL" id="CAFBNB010000180">
    <property type="protein sequence ID" value="CAB4936018.1"/>
    <property type="molecule type" value="Genomic_DNA"/>
</dbReference>
<name>A0A6J7IY00_9ZZZZ</name>
<reference evidence="1" key="1">
    <citation type="submission" date="2020-05" db="EMBL/GenBank/DDBJ databases">
        <authorList>
            <person name="Chiriac C."/>
            <person name="Salcher M."/>
            <person name="Ghai R."/>
            <person name="Kavagutti S V."/>
        </authorList>
    </citation>
    <scope>NUCLEOTIDE SEQUENCE</scope>
</reference>
<organism evidence="1">
    <name type="scientific">freshwater metagenome</name>
    <dbReference type="NCBI Taxonomy" id="449393"/>
    <lineage>
        <taxon>unclassified sequences</taxon>
        <taxon>metagenomes</taxon>
        <taxon>ecological metagenomes</taxon>
    </lineage>
</organism>
<accession>A0A6J7IY00</accession>
<evidence type="ECO:0000313" key="1">
    <source>
        <dbReference type="EMBL" id="CAB4936018.1"/>
    </source>
</evidence>
<gene>
    <name evidence="1" type="ORF">UFOPK3720_00989</name>
</gene>
<sequence length="178" mass="19392">MVFAESKLALRADHAVRGVAIGLARRDREPTGQHSPWECHDDAIASCEVPGPADDPADSAVHGSDIDLTPANGLLELRQLLDHDDMAKDECPDNTFADRIDGLHLKPGTNEVLGNIAPALVCGDLDELSEPRNWGTHYDSKPNARVNLMSPSTMSRMSVTPLRNMRVRSIPMPNANPR</sequence>
<proteinExistence type="predicted"/>
<protein>
    <submittedName>
        <fullName evidence="1">Unannotated protein</fullName>
    </submittedName>
</protein>